<comment type="caution">
    <text evidence="2">The sequence shown here is derived from an EMBL/GenBank/DDBJ whole genome shotgun (WGS) entry which is preliminary data.</text>
</comment>
<feature type="transmembrane region" description="Helical" evidence="1">
    <location>
        <begin position="18"/>
        <end position="36"/>
    </location>
</feature>
<dbReference type="AlphaFoldDB" id="A0A813P5U7"/>
<reference evidence="2" key="1">
    <citation type="submission" date="2021-02" db="EMBL/GenBank/DDBJ databases">
        <authorList>
            <person name="Nowell W R."/>
        </authorList>
    </citation>
    <scope>NUCLEOTIDE SEQUENCE</scope>
</reference>
<gene>
    <name evidence="2" type="ORF">EDS130_LOCUS2154</name>
</gene>
<keyword evidence="1" id="KW-1133">Transmembrane helix</keyword>
<accession>A0A813P5U7</accession>
<evidence type="ECO:0008006" key="4">
    <source>
        <dbReference type="Google" id="ProtNLM"/>
    </source>
</evidence>
<dbReference type="EMBL" id="CAJNOJ010000005">
    <property type="protein sequence ID" value="CAF0748648.1"/>
    <property type="molecule type" value="Genomic_DNA"/>
</dbReference>
<keyword evidence="1" id="KW-0812">Transmembrane</keyword>
<proteinExistence type="predicted"/>
<name>A0A813P5U7_ADIRI</name>
<dbReference type="Proteomes" id="UP000663852">
    <property type="component" value="Unassembled WGS sequence"/>
</dbReference>
<evidence type="ECO:0000313" key="2">
    <source>
        <dbReference type="EMBL" id="CAF0748648.1"/>
    </source>
</evidence>
<keyword evidence="1" id="KW-0472">Membrane</keyword>
<protein>
    <recommendedName>
        <fullName evidence="4">Transmembrane protein</fullName>
    </recommendedName>
</protein>
<sequence>MAKTKTEGTTSVSEMMRFYGGLFSVAIFVGVVFVLSSNSTLCCALRTQNHPQTHVREQINFVTKRNGSEREAQIELHRKFCPQWRCCCRFENSSCTH</sequence>
<evidence type="ECO:0000256" key="1">
    <source>
        <dbReference type="SAM" id="Phobius"/>
    </source>
</evidence>
<organism evidence="2 3">
    <name type="scientific">Adineta ricciae</name>
    <name type="common">Rotifer</name>
    <dbReference type="NCBI Taxonomy" id="249248"/>
    <lineage>
        <taxon>Eukaryota</taxon>
        <taxon>Metazoa</taxon>
        <taxon>Spiralia</taxon>
        <taxon>Gnathifera</taxon>
        <taxon>Rotifera</taxon>
        <taxon>Eurotatoria</taxon>
        <taxon>Bdelloidea</taxon>
        <taxon>Adinetida</taxon>
        <taxon>Adinetidae</taxon>
        <taxon>Adineta</taxon>
    </lineage>
</organism>
<evidence type="ECO:0000313" key="3">
    <source>
        <dbReference type="Proteomes" id="UP000663852"/>
    </source>
</evidence>